<dbReference type="Proteomes" id="UP000807504">
    <property type="component" value="Unassembled WGS sequence"/>
</dbReference>
<reference evidence="1" key="1">
    <citation type="journal article" date="2020" name="bioRxiv">
        <title>Chromosome-level reference genome of the European wasp spider Argiope bruennichi: a resource for studies on range expansion and evolutionary adaptation.</title>
        <authorList>
            <person name="Sheffer M.M."/>
            <person name="Hoppe A."/>
            <person name="Krehenwinkel H."/>
            <person name="Uhl G."/>
            <person name="Kuss A.W."/>
            <person name="Jensen L."/>
            <person name="Jensen C."/>
            <person name="Gillespie R.G."/>
            <person name="Hoff K.J."/>
            <person name="Prost S."/>
        </authorList>
    </citation>
    <scope>NUCLEOTIDE SEQUENCE</scope>
</reference>
<sequence>MTFTLHLKRPDKSDANARKTPIYNRDEMHSMKISALKRRIKIMRSKFRIGFLPSFGSTLGAHEKVLPADLRENQLKFLLLKVRGGIEKVRGGEKNSSQTPSHFPSTGHATSLNRVFSGGAFTWMLAGTFHRTLLDNEEKTTSGSKQSPATEA</sequence>
<dbReference type="EMBL" id="JABXBU010000030">
    <property type="protein sequence ID" value="KAF8784703.1"/>
    <property type="molecule type" value="Genomic_DNA"/>
</dbReference>
<keyword evidence="2" id="KW-1185">Reference proteome</keyword>
<proteinExistence type="predicted"/>
<dbReference type="AlphaFoldDB" id="A0A8T0F6Q3"/>
<organism evidence="1 2">
    <name type="scientific">Argiope bruennichi</name>
    <name type="common">Wasp spider</name>
    <name type="synonym">Aranea bruennichi</name>
    <dbReference type="NCBI Taxonomy" id="94029"/>
    <lineage>
        <taxon>Eukaryota</taxon>
        <taxon>Metazoa</taxon>
        <taxon>Ecdysozoa</taxon>
        <taxon>Arthropoda</taxon>
        <taxon>Chelicerata</taxon>
        <taxon>Arachnida</taxon>
        <taxon>Araneae</taxon>
        <taxon>Araneomorphae</taxon>
        <taxon>Entelegynae</taxon>
        <taxon>Araneoidea</taxon>
        <taxon>Araneidae</taxon>
        <taxon>Argiope</taxon>
    </lineage>
</organism>
<reference evidence="1" key="2">
    <citation type="submission" date="2020-06" db="EMBL/GenBank/DDBJ databases">
        <authorList>
            <person name="Sheffer M."/>
        </authorList>
    </citation>
    <scope>NUCLEOTIDE SEQUENCE</scope>
</reference>
<name>A0A8T0F6Q3_ARGBR</name>
<comment type="caution">
    <text evidence="1">The sequence shown here is derived from an EMBL/GenBank/DDBJ whole genome shotgun (WGS) entry which is preliminary data.</text>
</comment>
<evidence type="ECO:0000313" key="1">
    <source>
        <dbReference type="EMBL" id="KAF8784703.1"/>
    </source>
</evidence>
<gene>
    <name evidence="1" type="ORF">HNY73_010348</name>
</gene>
<evidence type="ECO:0000313" key="2">
    <source>
        <dbReference type="Proteomes" id="UP000807504"/>
    </source>
</evidence>
<protein>
    <submittedName>
        <fullName evidence="1">Uncharacterized protein</fullName>
    </submittedName>
</protein>
<accession>A0A8T0F6Q3</accession>